<gene>
    <name evidence="2" type="ORF">FAB82_13120</name>
</gene>
<reference evidence="2 3" key="2">
    <citation type="submission" date="2019-05" db="EMBL/GenBank/DDBJ databases">
        <title>Glycomyces buryatensis sp. nov.</title>
        <authorList>
            <person name="Nikitina E."/>
        </authorList>
    </citation>
    <scope>NUCLEOTIDE SEQUENCE [LARGE SCALE GENOMIC DNA]</scope>
    <source>
        <strain evidence="2 3">18</strain>
    </source>
</reference>
<feature type="transmembrane region" description="Helical" evidence="1">
    <location>
        <begin position="53"/>
        <end position="73"/>
    </location>
</feature>
<proteinExistence type="predicted"/>
<feature type="transmembrane region" description="Helical" evidence="1">
    <location>
        <begin position="80"/>
        <end position="98"/>
    </location>
</feature>
<evidence type="ECO:0000313" key="2">
    <source>
        <dbReference type="EMBL" id="THV41184.1"/>
    </source>
</evidence>
<name>A0A4S8QKB1_9ACTN</name>
<keyword evidence="3" id="KW-1185">Reference proteome</keyword>
<organism evidence="2 3">
    <name type="scientific">Glycomyces buryatensis</name>
    <dbReference type="NCBI Taxonomy" id="2570927"/>
    <lineage>
        <taxon>Bacteria</taxon>
        <taxon>Bacillati</taxon>
        <taxon>Actinomycetota</taxon>
        <taxon>Actinomycetes</taxon>
        <taxon>Glycomycetales</taxon>
        <taxon>Glycomycetaceae</taxon>
        <taxon>Glycomyces</taxon>
    </lineage>
</organism>
<evidence type="ECO:0000313" key="3">
    <source>
        <dbReference type="Proteomes" id="UP000308760"/>
    </source>
</evidence>
<protein>
    <submittedName>
        <fullName evidence="2">Uncharacterized protein</fullName>
    </submittedName>
</protein>
<dbReference type="AlphaFoldDB" id="A0A4S8QKB1"/>
<dbReference type="Proteomes" id="UP000308760">
    <property type="component" value="Unassembled WGS sequence"/>
</dbReference>
<comment type="caution">
    <text evidence="2">The sequence shown here is derived from an EMBL/GenBank/DDBJ whole genome shotgun (WGS) entry which is preliminary data.</text>
</comment>
<feature type="transmembrane region" description="Helical" evidence="1">
    <location>
        <begin position="104"/>
        <end position="120"/>
    </location>
</feature>
<dbReference type="OrthoDB" id="3574450at2"/>
<dbReference type="RefSeq" id="WP_136534984.1">
    <property type="nucleotide sequence ID" value="NZ_STGY01000051.1"/>
</dbReference>
<sequence length="138" mass="14814">MIKWAGRIIVFLGLAHMLISLSMTLPTYADSWLGGDLWMPEGGLIGAEPTVAAFWFSIGSFGMPLIVVGATVLWMDRRGIVPPVFIAWTLGGWSLVSAALMEPAPWPLVWIAVGLLLAGARKGERPKEIAPTLQESGA</sequence>
<evidence type="ECO:0000256" key="1">
    <source>
        <dbReference type="SAM" id="Phobius"/>
    </source>
</evidence>
<keyword evidence="1" id="KW-1133">Transmembrane helix</keyword>
<reference evidence="3" key="1">
    <citation type="submission" date="2019-04" db="EMBL/GenBank/DDBJ databases">
        <title>Nocardioides xinjiangensis sp. nov.</title>
        <authorList>
            <person name="Liu S."/>
        </authorList>
    </citation>
    <scope>NUCLEOTIDE SEQUENCE [LARGE SCALE GENOMIC DNA]</scope>
    <source>
        <strain evidence="3">18</strain>
    </source>
</reference>
<keyword evidence="1" id="KW-0812">Transmembrane</keyword>
<keyword evidence="1" id="KW-0472">Membrane</keyword>
<accession>A0A4S8QKB1</accession>
<dbReference type="EMBL" id="STGY01000051">
    <property type="protein sequence ID" value="THV41184.1"/>
    <property type="molecule type" value="Genomic_DNA"/>
</dbReference>